<gene>
    <name evidence="8" type="ORF">AMJ39_05855</name>
</gene>
<dbReference type="PATRIC" id="fig|1703770.3.peg.791"/>
<dbReference type="InterPro" id="IPR046483">
    <property type="entry name" value="DUF6576"/>
</dbReference>
<feature type="domain" description="DUF6576" evidence="7">
    <location>
        <begin position="230"/>
        <end position="264"/>
    </location>
</feature>
<keyword evidence="4 5" id="KW-0472">Membrane</keyword>
<dbReference type="Pfam" id="PF01694">
    <property type="entry name" value="Rhomboid"/>
    <property type="match status" value="1"/>
</dbReference>
<dbReference type="InterPro" id="IPR050925">
    <property type="entry name" value="Rhomboid_protease_S54"/>
</dbReference>
<dbReference type="SMART" id="SM01160">
    <property type="entry name" value="DUF1751"/>
    <property type="match status" value="1"/>
</dbReference>
<comment type="subcellular location">
    <subcellularLocation>
        <location evidence="1">Membrane</location>
        <topology evidence="1">Multi-pass membrane protein</topology>
    </subcellularLocation>
</comment>
<proteinExistence type="predicted"/>
<evidence type="ECO:0000256" key="1">
    <source>
        <dbReference type="ARBA" id="ARBA00004141"/>
    </source>
</evidence>
<evidence type="ECO:0000256" key="5">
    <source>
        <dbReference type="SAM" id="Phobius"/>
    </source>
</evidence>
<name>A0A0S7WSD0_UNCT6</name>
<dbReference type="AlphaFoldDB" id="A0A0S7WSD0"/>
<dbReference type="GO" id="GO:0016020">
    <property type="term" value="C:membrane"/>
    <property type="evidence" value="ECO:0007669"/>
    <property type="project" value="UniProtKB-SubCell"/>
</dbReference>
<feature type="transmembrane region" description="Helical" evidence="5">
    <location>
        <begin position="20"/>
        <end position="42"/>
    </location>
</feature>
<feature type="transmembrane region" description="Helical" evidence="5">
    <location>
        <begin position="178"/>
        <end position="197"/>
    </location>
</feature>
<reference evidence="8 9" key="1">
    <citation type="journal article" date="2015" name="Microbiome">
        <title>Genomic resolution of linkages in carbon, nitrogen, and sulfur cycling among widespread estuary sediment bacteria.</title>
        <authorList>
            <person name="Baker B.J."/>
            <person name="Lazar C.S."/>
            <person name="Teske A.P."/>
            <person name="Dick G.J."/>
        </authorList>
    </citation>
    <scope>NUCLEOTIDE SEQUENCE [LARGE SCALE GENOMIC DNA]</scope>
    <source>
        <strain evidence="8">DG_24</strain>
    </source>
</reference>
<dbReference type="Pfam" id="PF20216">
    <property type="entry name" value="DUF6576"/>
    <property type="match status" value="1"/>
</dbReference>
<dbReference type="GO" id="GO:0004252">
    <property type="term" value="F:serine-type endopeptidase activity"/>
    <property type="evidence" value="ECO:0007669"/>
    <property type="project" value="InterPro"/>
</dbReference>
<feature type="domain" description="Peptidase S54 rhomboid" evidence="6">
    <location>
        <begin position="57"/>
        <end position="197"/>
    </location>
</feature>
<evidence type="ECO:0000259" key="6">
    <source>
        <dbReference type="Pfam" id="PF01694"/>
    </source>
</evidence>
<evidence type="ECO:0000259" key="7">
    <source>
        <dbReference type="Pfam" id="PF20216"/>
    </source>
</evidence>
<evidence type="ECO:0000313" key="9">
    <source>
        <dbReference type="Proteomes" id="UP000052008"/>
    </source>
</evidence>
<evidence type="ECO:0000256" key="2">
    <source>
        <dbReference type="ARBA" id="ARBA00022692"/>
    </source>
</evidence>
<keyword evidence="3 5" id="KW-1133">Transmembrane helix</keyword>
<dbReference type="Gene3D" id="1.20.1540.10">
    <property type="entry name" value="Rhomboid-like"/>
    <property type="match status" value="1"/>
</dbReference>
<feature type="transmembrane region" description="Helical" evidence="5">
    <location>
        <begin position="62"/>
        <end position="85"/>
    </location>
</feature>
<feature type="transmembrane region" description="Helical" evidence="5">
    <location>
        <begin position="97"/>
        <end position="115"/>
    </location>
</feature>
<sequence length="275" mass="31344">MAYGRTWFRFGPSARFGGAVRNLIIANVAIFIVEFVAGPRFINFFGLVPRAVLQNFAFWQPVTYMFLHGSIWHILFNMYALWMFGTEIERTWGSREFLKYYFVTGIGAGILTVFSSPSSPIPTIGASGAIFGLLLAYGLLFPERYVLLNFFFPIKAKYLVLIFGLFELIVSFRYTSDGIAHFAHLGGMLVGLVYLKLDWRLGSFKSQVSRSVTRSRPRLLPRKRKDEDSAALEREVDRILSKISKLGMESLTEEEREILERASRLYGSGGQFRSH</sequence>
<dbReference type="PANTHER" id="PTHR43731">
    <property type="entry name" value="RHOMBOID PROTEASE"/>
    <property type="match status" value="1"/>
</dbReference>
<feature type="transmembrane region" description="Helical" evidence="5">
    <location>
        <begin position="121"/>
        <end position="140"/>
    </location>
</feature>
<feature type="transmembrane region" description="Helical" evidence="5">
    <location>
        <begin position="147"/>
        <end position="166"/>
    </location>
</feature>
<dbReference type="InterPro" id="IPR022764">
    <property type="entry name" value="Peptidase_S54_rhomboid_dom"/>
</dbReference>
<accession>A0A0S7WSD0</accession>
<dbReference type="PANTHER" id="PTHR43731:SF26">
    <property type="entry name" value="RHOMBOID-LIKE PROTEIN 10, CHLOROPLASTIC"/>
    <property type="match status" value="1"/>
</dbReference>
<protein>
    <submittedName>
        <fullName evidence="8">Uncharacterized protein</fullName>
    </submittedName>
</protein>
<dbReference type="InterPro" id="IPR035952">
    <property type="entry name" value="Rhomboid-like_sf"/>
</dbReference>
<evidence type="ECO:0000256" key="3">
    <source>
        <dbReference type="ARBA" id="ARBA00022989"/>
    </source>
</evidence>
<dbReference type="SUPFAM" id="SSF144091">
    <property type="entry name" value="Rhomboid-like"/>
    <property type="match status" value="1"/>
</dbReference>
<dbReference type="STRING" id="1703770.AMJ39_05855"/>
<evidence type="ECO:0000313" key="8">
    <source>
        <dbReference type="EMBL" id="KPJ53102.1"/>
    </source>
</evidence>
<evidence type="ECO:0000256" key="4">
    <source>
        <dbReference type="ARBA" id="ARBA00023136"/>
    </source>
</evidence>
<organism evidence="8 9">
    <name type="scientific">candidate division TA06 bacterium DG_24</name>
    <dbReference type="NCBI Taxonomy" id="1703770"/>
    <lineage>
        <taxon>Bacteria</taxon>
        <taxon>Bacteria division TA06</taxon>
    </lineage>
</organism>
<comment type="caution">
    <text evidence="8">The sequence shown here is derived from an EMBL/GenBank/DDBJ whole genome shotgun (WGS) entry which is preliminary data.</text>
</comment>
<keyword evidence="2 5" id="KW-0812">Transmembrane</keyword>
<dbReference type="EMBL" id="LIZS01000030">
    <property type="protein sequence ID" value="KPJ53102.1"/>
    <property type="molecule type" value="Genomic_DNA"/>
</dbReference>
<dbReference type="Proteomes" id="UP000052008">
    <property type="component" value="Unassembled WGS sequence"/>
</dbReference>